<dbReference type="Gene3D" id="3.30.428.10">
    <property type="entry name" value="HIT-like"/>
    <property type="match status" value="1"/>
</dbReference>
<dbReference type="EMBL" id="VAUV01000003">
    <property type="protein sequence ID" value="TLD72046.1"/>
    <property type="molecule type" value="Genomic_DNA"/>
</dbReference>
<dbReference type="OrthoDB" id="9784774at2"/>
<keyword evidence="6" id="KW-1185">Reference proteome</keyword>
<dbReference type="InterPro" id="IPR036265">
    <property type="entry name" value="HIT-like_sf"/>
</dbReference>
<evidence type="ECO:0000256" key="3">
    <source>
        <dbReference type="PROSITE-ProRule" id="PRU00464"/>
    </source>
</evidence>
<sequence length="114" mass="12203">MTIFEKIIAGEIPAKIIYQDDLVAAFNDVNPQAPIHVLIVPKRVIPRVGEAVESDQSTLGALMVAAGKIAQQLGVSETSKGFRLVINHGRDAGESVPHLHVHLLAGRELGWPPG</sequence>
<gene>
    <name evidence="5" type="ORF">FEM03_04795</name>
</gene>
<dbReference type="CDD" id="cd01276">
    <property type="entry name" value="PKCI_related"/>
    <property type="match status" value="1"/>
</dbReference>
<evidence type="ECO:0000313" key="5">
    <source>
        <dbReference type="EMBL" id="TLD72046.1"/>
    </source>
</evidence>
<dbReference type="InterPro" id="IPR011146">
    <property type="entry name" value="HIT-like"/>
</dbReference>
<dbReference type="RefSeq" id="WP_138085048.1">
    <property type="nucleotide sequence ID" value="NZ_VAUV01000003.1"/>
</dbReference>
<evidence type="ECO:0000259" key="4">
    <source>
        <dbReference type="PROSITE" id="PS51084"/>
    </source>
</evidence>
<dbReference type="GO" id="GO:0003824">
    <property type="term" value="F:catalytic activity"/>
    <property type="evidence" value="ECO:0007669"/>
    <property type="project" value="InterPro"/>
</dbReference>
<dbReference type="PRINTS" id="PR00332">
    <property type="entry name" value="HISTRIAD"/>
</dbReference>
<proteinExistence type="predicted"/>
<dbReference type="Proteomes" id="UP000306196">
    <property type="component" value="Unassembled WGS sequence"/>
</dbReference>
<organism evidence="5 6">
    <name type="scientific">Phragmitibacter flavus</name>
    <dbReference type="NCBI Taxonomy" id="2576071"/>
    <lineage>
        <taxon>Bacteria</taxon>
        <taxon>Pseudomonadati</taxon>
        <taxon>Verrucomicrobiota</taxon>
        <taxon>Verrucomicrobiia</taxon>
        <taxon>Verrucomicrobiales</taxon>
        <taxon>Verrucomicrobiaceae</taxon>
        <taxon>Phragmitibacter</taxon>
    </lineage>
</organism>
<feature type="active site" description="Tele-AMP-histidine intermediate" evidence="1">
    <location>
        <position position="100"/>
    </location>
</feature>
<dbReference type="InterPro" id="IPR001310">
    <property type="entry name" value="Histidine_triad_HIT"/>
</dbReference>
<dbReference type="AlphaFoldDB" id="A0A5R8KI98"/>
<dbReference type="SUPFAM" id="SSF54197">
    <property type="entry name" value="HIT-like"/>
    <property type="match status" value="1"/>
</dbReference>
<reference evidence="5 6" key="1">
    <citation type="submission" date="2019-05" db="EMBL/GenBank/DDBJ databases">
        <title>Verrucobacter flavum gen. nov., sp. nov. a new member of the family Verrucomicrobiaceae.</title>
        <authorList>
            <person name="Szuroczki S."/>
            <person name="Abbaszade G."/>
            <person name="Szabo A."/>
            <person name="Felfoldi T."/>
            <person name="Schumann P."/>
            <person name="Boka K."/>
            <person name="Keki Z."/>
            <person name="Toumi M."/>
            <person name="Toth E."/>
        </authorList>
    </citation>
    <scope>NUCLEOTIDE SEQUENCE [LARGE SCALE GENOMIC DNA]</scope>
    <source>
        <strain evidence="5 6">MG-N-17</strain>
    </source>
</reference>
<name>A0A5R8KI98_9BACT</name>
<feature type="domain" description="HIT" evidence="4">
    <location>
        <begin position="3"/>
        <end position="114"/>
    </location>
</feature>
<dbReference type="Pfam" id="PF01230">
    <property type="entry name" value="HIT"/>
    <property type="match status" value="1"/>
</dbReference>
<dbReference type="PROSITE" id="PS51084">
    <property type="entry name" value="HIT_2"/>
    <property type="match status" value="1"/>
</dbReference>
<comment type="caution">
    <text evidence="5">The sequence shown here is derived from an EMBL/GenBank/DDBJ whole genome shotgun (WGS) entry which is preliminary data.</text>
</comment>
<evidence type="ECO:0000256" key="1">
    <source>
        <dbReference type="PIRSR" id="PIRSR601310-1"/>
    </source>
</evidence>
<accession>A0A5R8KI98</accession>
<evidence type="ECO:0000256" key="2">
    <source>
        <dbReference type="PIRSR" id="PIRSR601310-3"/>
    </source>
</evidence>
<feature type="short sequence motif" description="Histidine triad motif" evidence="2 3">
    <location>
        <begin position="98"/>
        <end position="102"/>
    </location>
</feature>
<evidence type="ECO:0000313" key="6">
    <source>
        <dbReference type="Proteomes" id="UP000306196"/>
    </source>
</evidence>
<dbReference type="PANTHER" id="PTHR23089">
    <property type="entry name" value="HISTIDINE TRIAD HIT PROTEIN"/>
    <property type="match status" value="1"/>
</dbReference>
<protein>
    <submittedName>
        <fullName evidence="5">Histidine triad nucleotide-binding protein</fullName>
    </submittedName>
</protein>